<protein>
    <submittedName>
        <fullName evidence="2">Uncharacterized protein</fullName>
    </submittedName>
</protein>
<proteinExistence type="predicted"/>
<evidence type="ECO:0000256" key="1">
    <source>
        <dbReference type="SAM" id="MobiDB-lite"/>
    </source>
</evidence>
<feature type="compositionally biased region" description="Low complexity" evidence="1">
    <location>
        <begin position="146"/>
        <end position="158"/>
    </location>
</feature>
<reference evidence="2" key="1">
    <citation type="submission" date="2021-02" db="EMBL/GenBank/DDBJ databases">
        <authorList>
            <person name="Dougan E. K."/>
            <person name="Rhodes N."/>
            <person name="Thang M."/>
            <person name="Chan C."/>
        </authorList>
    </citation>
    <scope>NUCLEOTIDE SEQUENCE</scope>
</reference>
<evidence type="ECO:0000313" key="3">
    <source>
        <dbReference type="Proteomes" id="UP000626109"/>
    </source>
</evidence>
<name>A0A813J6N3_POLGL</name>
<feature type="region of interest" description="Disordered" evidence="1">
    <location>
        <begin position="31"/>
        <end position="184"/>
    </location>
</feature>
<feature type="compositionally biased region" description="Low complexity" evidence="1">
    <location>
        <begin position="101"/>
        <end position="123"/>
    </location>
</feature>
<feature type="compositionally biased region" description="Basic residues" evidence="1">
    <location>
        <begin position="76"/>
        <end position="92"/>
    </location>
</feature>
<organism evidence="2 3">
    <name type="scientific">Polarella glacialis</name>
    <name type="common">Dinoflagellate</name>
    <dbReference type="NCBI Taxonomy" id="89957"/>
    <lineage>
        <taxon>Eukaryota</taxon>
        <taxon>Sar</taxon>
        <taxon>Alveolata</taxon>
        <taxon>Dinophyceae</taxon>
        <taxon>Suessiales</taxon>
        <taxon>Suessiaceae</taxon>
        <taxon>Polarella</taxon>
    </lineage>
</organism>
<evidence type="ECO:0000313" key="2">
    <source>
        <dbReference type="EMBL" id="CAE8668017.1"/>
    </source>
</evidence>
<accession>A0A813J6N3</accession>
<feature type="non-terminal residue" evidence="2">
    <location>
        <position position="1"/>
    </location>
</feature>
<dbReference type="EMBL" id="CAJNNW010021484">
    <property type="protein sequence ID" value="CAE8668017.1"/>
    <property type="molecule type" value="Genomic_DNA"/>
</dbReference>
<gene>
    <name evidence="2" type="ORF">PGLA2088_LOCUS16782</name>
</gene>
<dbReference type="Proteomes" id="UP000626109">
    <property type="component" value="Unassembled WGS sequence"/>
</dbReference>
<comment type="caution">
    <text evidence="2">The sequence shown here is derived from an EMBL/GenBank/DDBJ whole genome shotgun (WGS) entry which is preliminary data.</text>
</comment>
<sequence>VCWRAFLLERLPQGSRLDFRRSWQSTALAAVRGGAKRRSSRCPEQGPQKPWRRTLQSTSPEAISRATPRAPPTKHAVARPTKHSAARPRHSAARPMDVRPQAARARATRSAAARRQATATRSQISRAKQQNKRHRSNKISLSTAKQPQQPQQQQQQQPSATTTINSHFRGPKKQQQQQQQQPSAEWLEQLTPAVLAASGASQECGCKQEEAVSQLWADVTPARLRRGGSKPLLGRSAVGGSAKFFRVKGWPEAWMPHKLHHLLRGVPRHSSLLSVDDAELLSLICQGPVGQGRPPLPL</sequence>
<dbReference type="AlphaFoldDB" id="A0A813J6N3"/>